<accession>A0A1Y2ESW0</accession>
<feature type="domain" description="Sugar phosphate transporter" evidence="6">
    <location>
        <begin position="3"/>
        <end position="300"/>
    </location>
</feature>
<dbReference type="OMA" id="SYPLAVW"/>
<dbReference type="Pfam" id="PF03151">
    <property type="entry name" value="TPT"/>
    <property type="match status" value="1"/>
</dbReference>
<feature type="transmembrane region" description="Helical" evidence="5">
    <location>
        <begin position="154"/>
        <end position="173"/>
    </location>
</feature>
<gene>
    <name evidence="7" type="ORF">BCR37DRAFT_332159</name>
</gene>
<feature type="transmembrane region" description="Helical" evidence="5">
    <location>
        <begin position="71"/>
        <end position="89"/>
    </location>
</feature>
<keyword evidence="2 5" id="KW-0812">Transmembrane</keyword>
<evidence type="ECO:0000313" key="8">
    <source>
        <dbReference type="Proteomes" id="UP000193685"/>
    </source>
</evidence>
<evidence type="ECO:0000256" key="1">
    <source>
        <dbReference type="ARBA" id="ARBA00004141"/>
    </source>
</evidence>
<comment type="caution">
    <text evidence="7">The sequence shown here is derived from an EMBL/GenBank/DDBJ whole genome shotgun (WGS) entry which is preliminary data.</text>
</comment>
<feature type="transmembrane region" description="Helical" evidence="5">
    <location>
        <begin position="261"/>
        <end position="279"/>
    </location>
</feature>
<dbReference type="AlphaFoldDB" id="A0A1Y2ESW0"/>
<name>A0A1Y2ESW0_PROLT</name>
<dbReference type="STRING" id="56484.A0A1Y2ESW0"/>
<feature type="non-terminal residue" evidence="7">
    <location>
        <position position="328"/>
    </location>
</feature>
<dbReference type="RefSeq" id="XP_040722023.1">
    <property type="nucleotide sequence ID" value="XM_040867053.1"/>
</dbReference>
<evidence type="ECO:0000256" key="2">
    <source>
        <dbReference type="ARBA" id="ARBA00022692"/>
    </source>
</evidence>
<keyword evidence="4 5" id="KW-0472">Membrane</keyword>
<proteinExistence type="predicted"/>
<dbReference type="Proteomes" id="UP000193685">
    <property type="component" value="Unassembled WGS sequence"/>
</dbReference>
<dbReference type="InterPro" id="IPR037185">
    <property type="entry name" value="EmrE-like"/>
</dbReference>
<sequence>RFVCLCILWYSSSALTNTSSKTFLNALDAPVTLTLVQFFFVAAWTALLAQLGFIFRLGFLGTSPIRRIDMHVWRATAPMSLFVLGGHLFSSFATSKIPVSTVHTIKALSPMFTVLAYCLVFRVSYSIGTYISLVPLTIGVMLACSSSFSTNGNLMGLVCALGSTLIFVSQNIFSKHVLFHEKNDEPPSKRLDKLNLLFYSSFMAFVMMIPIWLLQEYSMVHAASIPWEIYSQLVFNGASHAAQNVLAFTLLSMVSPVTYSIASLIKRIFVIVVAILWFGQPTNRTQAFGITLTALGLFLYDRAKGDVARGERRVEKIEAGAALPLSVS</sequence>
<evidence type="ECO:0000256" key="3">
    <source>
        <dbReference type="ARBA" id="ARBA00022989"/>
    </source>
</evidence>
<evidence type="ECO:0000256" key="5">
    <source>
        <dbReference type="SAM" id="Phobius"/>
    </source>
</evidence>
<dbReference type="InterPro" id="IPR050186">
    <property type="entry name" value="TPT_transporter"/>
</dbReference>
<evidence type="ECO:0000256" key="4">
    <source>
        <dbReference type="ARBA" id="ARBA00023136"/>
    </source>
</evidence>
<feature type="transmembrane region" description="Helical" evidence="5">
    <location>
        <begin position="38"/>
        <end position="59"/>
    </location>
</feature>
<dbReference type="GeneID" id="63783652"/>
<feature type="transmembrane region" description="Helical" evidence="5">
    <location>
        <begin position="127"/>
        <end position="148"/>
    </location>
</feature>
<dbReference type="GO" id="GO:0016020">
    <property type="term" value="C:membrane"/>
    <property type="evidence" value="ECO:0007669"/>
    <property type="project" value="UniProtKB-SubCell"/>
</dbReference>
<dbReference type="PANTHER" id="PTHR11132">
    <property type="entry name" value="SOLUTE CARRIER FAMILY 35"/>
    <property type="match status" value="1"/>
</dbReference>
<comment type="subcellular location">
    <subcellularLocation>
        <location evidence="1">Membrane</location>
        <topology evidence="1">Multi-pass membrane protein</topology>
    </subcellularLocation>
</comment>
<reference evidence="7 8" key="1">
    <citation type="submission" date="2016-07" db="EMBL/GenBank/DDBJ databases">
        <title>Pervasive Adenine N6-methylation of Active Genes in Fungi.</title>
        <authorList>
            <consortium name="DOE Joint Genome Institute"/>
            <person name="Mondo S.J."/>
            <person name="Dannebaum R.O."/>
            <person name="Kuo R.C."/>
            <person name="Labutti K."/>
            <person name="Haridas S."/>
            <person name="Kuo A."/>
            <person name="Salamov A."/>
            <person name="Ahrendt S.R."/>
            <person name="Lipzen A."/>
            <person name="Sullivan W."/>
            <person name="Andreopoulos W.B."/>
            <person name="Clum A."/>
            <person name="Lindquist E."/>
            <person name="Daum C."/>
            <person name="Ramamoorthy G.K."/>
            <person name="Gryganskyi A."/>
            <person name="Culley D."/>
            <person name="Magnuson J.K."/>
            <person name="James T.Y."/>
            <person name="O'Malley M.A."/>
            <person name="Stajich J.E."/>
            <person name="Spatafora J.W."/>
            <person name="Visel A."/>
            <person name="Grigoriev I.V."/>
        </authorList>
    </citation>
    <scope>NUCLEOTIDE SEQUENCE [LARGE SCALE GENOMIC DNA]</scope>
    <source>
        <strain evidence="7 8">12-1054</strain>
    </source>
</reference>
<feature type="transmembrane region" description="Helical" evidence="5">
    <location>
        <begin position="101"/>
        <end position="120"/>
    </location>
</feature>
<protein>
    <submittedName>
        <fullName evidence="7">Triose-phosphate transporter family-domain-containing protein</fullName>
    </submittedName>
</protein>
<evidence type="ECO:0000313" key="7">
    <source>
        <dbReference type="EMBL" id="ORY74374.1"/>
    </source>
</evidence>
<dbReference type="SUPFAM" id="SSF103481">
    <property type="entry name" value="Multidrug resistance efflux transporter EmrE"/>
    <property type="match status" value="1"/>
</dbReference>
<evidence type="ECO:0000259" key="6">
    <source>
        <dbReference type="Pfam" id="PF03151"/>
    </source>
</evidence>
<dbReference type="OrthoDB" id="1588579at2759"/>
<dbReference type="InterPro" id="IPR004853">
    <property type="entry name" value="Sugar_P_trans_dom"/>
</dbReference>
<feature type="transmembrane region" description="Helical" evidence="5">
    <location>
        <begin position="194"/>
        <end position="213"/>
    </location>
</feature>
<keyword evidence="8" id="KW-1185">Reference proteome</keyword>
<organism evidence="7 8">
    <name type="scientific">Protomyces lactucae-debilis</name>
    <dbReference type="NCBI Taxonomy" id="2754530"/>
    <lineage>
        <taxon>Eukaryota</taxon>
        <taxon>Fungi</taxon>
        <taxon>Dikarya</taxon>
        <taxon>Ascomycota</taxon>
        <taxon>Taphrinomycotina</taxon>
        <taxon>Taphrinomycetes</taxon>
        <taxon>Taphrinales</taxon>
        <taxon>Protomycetaceae</taxon>
        <taxon>Protomyces</taxon>
    </lineage>
</organism>
<feature type="non-terminal residue" evidence="7">
    <location>
        <position position="1"/>
    </location>
</feature>
<dbReference type="EMBL" id="MCFI01000030">
    <property type="protein sequence ID" value="ORY74374.1"/>
    <property type="molecule type" value="Genomic_DNA"/>
</dbReference>
<keyword evidence="3 5" id="KW-1133">Transmembrane helix</keyword>